<organism evidence="2 3">
    <name type="scientific">Rhynchospora tenuis</name>
    <dbReference type="NCBI Taxonomy" id="198213"/>
    <lineage>
        <taxon>Eukaryota</taxon>
        <taxon>Viridiplantae</taxon>
        <taxon>Streptophyta</taxon>
        <taxon>Embryophyta</taxon>
        <taxon>Tracheophyta</taxon>
        <taxon>Spermatophyta</taxon>
        <taxon>Magnoliopsida</taxon>
        <taxon>Liliopsida</taxon>
        <taxon>Poales</taxon>
        <taxon>Cyperaceae</taxon>
        <taxon>Cyperoideae</taxon>
        <taxon>Rhynchosporeae</taxon>
        <taxon>Rhynchospora</taxon>
    </lineage>
</organism>
<sequence>MNIDWALITALVERWRQETHTFHLPTGEIAPTLQDRDDWDTFHKPRGCYHLKVKFLRKAFVPEGQELNNKVDAKLEENSPPEVVKKYAISFMLDLFGSIMFPNKSDYLYAYFLPFIEDVDNPPKISWGSGLLAFLYRGLCRAAQEDTKSVAISALFLQIWTWTRFLIGRPKPTDVPVGLDVPFGSKWVGVHRYGDVVHDSVSAYRRDFEELRDDDVNWNPYNMNDLPDLCRNKNEMELWFYDGPLFWFYMVEAHPIQRVMRQMNKRQPIPPPLLTCPDDLHQFDNNPLTKVIRNVTVAHDAVAAMREFTGRTRAFARRVLIACQGNSPQA</sequence>
<evidence type="ECO:0000313" key="3">
    <source>
        <dbReference type="Proteomes" id="UP001210211"/>
    </source>
</evidence>
<accession>A0AAD6ELN8</accession>
<feature type="domain" description="Aminotransferase-like plant mobile" evidence="1">
    <location>
        <begin position="84"/>
        <end position="273"/>
    </location>
</feature>
<gene>
    <name evidence="2" type="ORF">LUZ61_018085</name>
</gene>
<feature type="domain" description="Aminotransferase-like plant mobile" evidence="1">
    <location>
        <begin position="2"/>
        <end position="35"/>
    </location>
</feature>
<dbReference type="Pfam" id="PF10536">
    <property type="entry name" value="PMD"/>
    <property type="match status" value="2"/>
</dbReference>
<dbReference type="GO" id="GO:0010073">
    <property type="term" value="P:meristem maintenance"/>
    <property type="evidence" value="ECO:0007669"/>
    <property type="project" value="InterPro"/>
</dbReference>
<keyword evidence="3" id="KW-1185">Reference proteome</keyword>
<dbReference type="EMBL" id="JAMRDG010000002">
    <property type="protein sequence ID" value="KAJ3688921.1"/>
    <property type="molecule type" value="Genomic_DNA"/>
</dbReference>
<proteinExistence type="predicted"/>
<comment type="caution">
    <text evidence="2">The sequence shown here is derived from an EMBL/GenBank/DDBJ whole genome shotgun (WGS) entry which is preliminary data.</text>
</comment>
<evidence type="ECO:0000313" key="2">
    <source>
        <dbReference type="EMBL" id="KAJ3688921.1"/>
    </source>
</evidence>
<evidence type="ECO:0000259" key="1">
    <source>
        <dbReference type="Pfam" id="PF10536"/>
    </source>
</evidence>
<dbReference type="PANTHER" id="PTHR46033:SF53">
    <property type="entry name" value="OS01G0531200 PROTEIN"/>
    <property type="match status" value="1"/>
</dbReference>
<dbReference type="PANTHER" id="PTHR46033">
    <property type="entry name" value="PROTEIN MAIN-LIKE 2"/>
    <property type="match status" value="1"/>
</dbReference>
<dbReference type="AlphaFoldDB" id="A0AAD6ELN8"/>
<dbReference type="InterPro" id="IPR044824">
    <property type="entry name" value="MAIN-like"/>
</dbReference>
<dbReference type="Proteomes" id="UP001210211">
    <property type="component" value="Unassembled WGS sequence"/>
</dbReference>
<reference evidence="2 3" key="1">
    <citation type="journal article" date="2022" name="Cell">
        <title>Repeat-based holocentromeres influence genome architecture and karyotype evolution.</title>
        <authorList>
            <person name="Hofstatter P.G."/>
            <person name="Thangavel G."/>
            <person name="Lux T."/>
            <person name="Neumann P."/>
            <person name="Vondrak T."/>
            <person name="Novak P."/>
            <person name="Zhang M."/>
            <person name="Costa L."/>
            <person name="Castellani M."/>
            <person name="Scott A."/>
            <person name="Toegelov H."/>
            <person name="Fuchs J."/>
            <person name="Mata-Sucre Y."/>
            <person name="Dias Y."/>
            <person name="Vanzela A.L.L."/>
            <person name="Huettel B."/>
            <person name="Almeida C.C.S."/>
            <person name="Simkova H."/>
            <person name="Souza G."/>
            <person name="Pedrosa-Harand A."/>
            <person name="Macas J."/>
            <person name="Mayer K.F.X."/>
            <person name="Houben A."/>
            <person name="Marques A."/>
        </authorList>
    </citation>
    <scope>NUCLEOTIDE SEQUENCE [LARGE SCALE GENOMIC DNA]</scope>
    <source>
        <strain evidence="2">RhyTen1mFocal</strain>
    </source>
</reference>
<name>A0AAD6ELN8_9POAL</name>
<dbReference type="InterPro" id="IPR019557">
    <property type="entry name" value="AminoTfrase-like_pln_mobile"/>
</dbReference>
<protein>
    <recommendedName>
        <fullName evidence="1">Aminotransferase-like plant mobile domain-containing protein</fullName>
    </recommendedName>
</protein>